<reference evidence="3" key="2">
    <citation type="submission" date="2017-12" db="EMBL/GenBank/DDBJ databases">
        <title>Genome sequence of the Bar-tailed Godwit (Limosa lapponica baueri).</title>
        <authorList>
            <person name="Lima N.C.B."/>
            <person name="Parody-Merino A.M."/>
            <person name="Battley P.F."/>
            <person name="Fidler A.E."/>
            <person name="Prosdocimi F."/>
        </authorList>
    </citation>
    <scope>NUCLEOTIDE SEQUENCE [LARGE SCALE GENOMIC DNA]</scope>
</reference>
<dbReference type="EMBL" id="KZ505677">
    <property type="protein sequence ID" value="PKU47481.1"/>
    <property type="molecule type" value="Genomic_DNA"/>
</dbReference>
<name>A0A2I0UN90_LIMLA</name>
<reference evidence="3" key="1">
    <citation type="submission" date="2017-11" db="EMBL/GenBank/DDBJ databases">
        <authorList>
            <person name="Lima N.C."/>
            <person name="Parody-Merino A.M."/>
            <person name="Battley P.F."/>
            <person name="Fidler A.E."/>
            <person name="Prosdocimi F."/>
        </authorList>
    </citation>
    <scope>NUCLEOTIDE SEQUENCE [LARGE SCALE GENOMIC DNA]</scope>
</reference>
<dbReference type="InterPro" id="IPR036691">
    <property type="entry name" value="Endo/exonu/phosph_ase_sf"/>
</dbReference>
<evidence type="ECO:0000259" key="1">
    <source>
        <dbReference type="Pfam" id="PF03372"/>
    </source>
</evidence>
<proteinExistence type="predicted"/>
<dbReference type="InterPro" id="IPR005135">
    <property type="entry name" value="Endo/exonuclease/phosphatase"/>
</dbReference>
<dbReference type="SUPFAM" id="SSF56219">
    <property type="entry name" value="DNase I-like"/>
    <property type="match status" value="1"/>
</dbReference>
<evidence type="ECO:0000313" key="3">
    <source>
        <dbReference type="Proteomes" id="UP000233556"/>
    </source>
</evidence>
<dbReference type="GO" id="GO:0031012">
    <property type="term" value="C:extracellular matrix"/>
    <property type="evidence" value="ECO:0007669"/>
    <property type="project" value="TreeGrafter"/>
</dbReference>
<feature type="domain" description="Endonuclease/exonuclease/phosphatase" evidence="1">
    <location>
        <begin position="234"/>
        <end position="360"/>
    </location>
</feature>
<dbReference type="OrthoDB" id="5804959at2759"/>
<keyword evidence="3" id="KW-1185">Reference proteome</keyword>
<dbReference type="AlphaFoldDB" id="A0A2I0UN90"/>
<dbReference type="PANTHER" id="PTHR33395:SF22">
    <property type="entry name" value="REVERSE TRANSCRIPTASE DOMAIN-CONTAINING PROTEIN"/>
    <property type="match status" value="1"/>
</dbReference>
<dbReference type="GO" id="GO:0061343">
    <property type="term" value="P:cell adhesion involved in heart morphogenesis"/>
    <property type="evidence" value="ECO:0007669"/>
    <property type="project" value="TreeGrafter"/>
</dbReference>
<dbReference type="Gene3D" id="3.60.10.10">
    <property type="entry name" value="Endonuclease/exonuclease/phosphatase"/>
    <property type="match status" value="1"/>
</dbReference>
<evidence type="ECO:0000313" key="2">
    <source>
        <dbReference type="EMBL" id="PKU47481.1"/>
    </source>
</evidence>
<gene>
    <name evidence="2" type="ORF">llap_2221</name>
</gene>
<dbReference type="Gene3D" id="3.40.50.12690">
    <property type="match status" value="1"/>
</dbReference>
<organism evidence="2 3">
    <name type="scientific">Limosa lapponica baueri</name>
    <dbReference type="NCBI Taxonomy" id="1758121"/>
    <lineage>
        <taxon>Eukaryota</taxon>
        <taxon>Metazoa</taxon>
        <taxon>Chordata</taxon>
        <taxon>Craniata</taxon>
        <taxon>Vertebrata</taxon>
        <taxon>Euteleostomi</taxon>
        <taxon>Archelosauria</taxon>
        <taxon>Archosauria</taxon>
        <taxon>Dinosauria</taxon>
        <taxon>Saurischia</taxon>
        <taxon>Theropoda</taxon>
        <taxon>Coelurosauria</taxon>
        <taxon>Aves</taxon>
        <taxon>Neognathae</taxon>
        <taxon>Neoaves</taxon>
        <taxon>Charadriiformes</taxon>
        <taxon>Scolopacidae</taxon>
        <taxon>Limosa</taxon>
    </lineage>
</organism>
<dbReference type="GO" id="GO:0003824">
    <property type="term" value="F:catalytic activity"/>
    <property type="evidence" value="ECO:0007669"/>
    <property type="project" value="InterPro"/>
</dbReference>
<dbReference type="PANTHER" id="PTHR33395">
    <property type="entry name" value="TRANSCRIPTASE, PUTATIVE-RELATED-RELATED"/>
    <property type="match status" value="1"/>
</dbReference>
<protein>
    <recommendedName>
        <fullName evidence="1">Endonuclease/exonuclease/phosphatase domain-containing protein</fullName>
    </recommendedName>
</protein>
<accession>A0A2I0UN90</accession>
<sequence>MRMAMKIYAVRCPELATCPQALGLPQQRKKRKIIVVGDSLLRGTEGPICRSDPSHREFCCLPGARIKDIQKNLPTLVQPSDYYPLLVFQVGGDEVATSSPRAMKRDFRALGRLVKGSGAQVVFSSIPPLAGIDEAINRKSQQINSWVRDWCNRQNFGFLDHGMIYRTPGLLATVEVGDGNPCGDDIRDSDRLAPTEGSEHGQWGIGAWPPTKVAGKLAQLKCIYTNARIMGNKQEELEAIVQQENYDIVAITETWWDDLHNWSAAINGYQLFRRDRQGRRGGEVALYVRDTFECLEVNNGNGSVECLWVRLKGKANKADIIVGVYYRPPNQDIEVNETFYQQLEKLLQSPALVLVADFNFPDI</sequence>
<dbReference type="Proteomes" id="UP000233556">
    <property type="component" value="Unassembled WGS sequence"/>
</dbReference>
<dbReference type="Pfam" id="PF03372">
    <property type="entry name" value="Exo_endo_phos"/>
    <property type="match status" value="1"/>
</dbReference>
<dbReference type="Gene3D" id="3.40.50.12700">
    <property type="match status" value="1"/>
</dbReference>
<dbReference type="GO" id="GO:0007508">
    <property type="term" value="P:larval heart development"/>
    <property type="evidence" value="ECO:0007669"/>
    <property type="project" value="TreeGrafter"/>
</dbReference>
<dbReference type="SUPFAM" id="SSF52266">
    <property type="entry name" value="SGNH hydrolase"/>
    <property type="match status" value="1"/>
</dbReference>